<protein>
    <recommendedName>
        <fullName evidence="2">STAS domain-containing protein</fullName>
    </recommendedName>
</protein>
<dbReference type="InterPro" id="IPR036513">
    <property type="entry name" value="STAS_dom_sf"/>
</dbReference>
<evidence type="ECO:0000256" key="1">
    <source>
        <dbReference type="SAM" id="MobiDB-lite"/>
    </source>
</evidence>
<accession>A0A918FVZ5</accession>
<sequence length="145" mass="15139">MPPSQPDPQDDETVGAALTGGDESTLPQEPHEAASSSRLSVRRESGGRLPPRLELHLAGELDADTAHALREHLAVLAAHSAGGLLVLDLSGITFCDYPGLYTLLSIHRTLPLAGIDVQFTRASGVLRATAERAGLTTQLALGDAS</sequence>
<dbReference type="SUPFAM" id="SSF52091">
    <property type="entry name" value="SpoIIaa-like"/>
    <property type="match status" value="1"/>
</dbReference>
<evidence type="ECO:0000313" key="4">
    <source>
        <dbReference type="Proteomes" id="UP000606194"/>
    </source>
</evidence>
<keyword evidence="4" id="KW-1185">Reference proteome</keyword>
<dbReference type="EMBL" id="BMTL01000013">
    <property type="protein sequence ID" value="GGR92511.1"/>
    <property type="molecule type" value="Genomic_DNA"/>
</dbReference>
<comment type="caution">
    <text evidence="3">The sequence shown here is derived from an EMBL/GenBank/DDBJ whole genome shotgun (WGS) entry which is preliminary data.</text>
</comment>
<feature type="domain" description="STAS" evidence="2">
    <location>
        <begin position="55"/>
        <end position="145"/>
    </location>
</feature>
<reference evidence="3" key="2">
    <citation type="submission" date="2020-09" db="EMBL/GenBank/DDBJ databases">
        <authorList>
            <person name="Sun Q."/>
            <person name="Ohkuma M."/>
        </authorList>
    </citation>
    <scope>NUCLEOTIDE SEQUENCE</scope>
    <source>
        <strain evidence="3">JCM 4386</strain>
    </source>
</reference>
<reference evidence="3" key="1">
    <citation type="journal article" date="2014" name="Int. J. Syst. Evol. Microbiol.">
        <title>Complete genome sequence of Corynebacterium casei LMG S-19264T (=DSM 44701T), isolated from a smear-ripened cheese.</title>
        <authorList>
            <consortium name="US DOE Joint Genome Institute (JGI-PGF)"/>
            <person name="Walter F."/>
            <person name="Albersmeier A."/>
            <person name="Kalinowski J."/>
            <person name="Ruckert C."/>
        </authorList>
    </citation>
    <scope>NUCLEOTIDE SEQUENCE</scope>
    <source>
        <strain evidence="3">JCM 4386</strain>
    </source>
</reference>
<dbReference type="Gene3D" id="3.30.750.24">
    <property type="entry name" value="STAS domain"/>
    <property type="match status" value="1"/>
</dbReference>
<evidence type="ECO:0000259" key="2">
    <source>
        <dbReference type="PROSITE" id="PS50801"/>
    </source>
</evidence>
<feature type="region of interest" description="Disordered" evidence="1">
    <location>
        <begin position="1"/>
        <end position="47"/>
    </location>
</feature>
<name>A0A918FVZ5_9ACTN</name>
<dbReference type="PROSITE" id="PS50801">
    <property type="entry name" value="STAS"/>
    <property type="match status" value="1"/>
</dbReference>
<organism evidence="3 4">
    <name type="scientific">Streptomyces humidus</name>
    <dbReference type="NCBI Taxonomy" id="52259"/>
    <lineage>
        <taxon>Bacteria</taxon>
        <taxon>Bacillati</taxon>
        <taxon>Actinomycetota</taxon>
        <taxon>Actinomycetes</taxon>
        <taxon>Kitasatosporales</taxon>
        <taxon>Streptomycetaceae</taxon>
        <taxon>Streptomyces</taxon>
    </lineage>
</organism>
<dbReference type="InterPro" id="IPR058548">
    <property type="entry name" value="MlaB-like_STAS"/>
</dbReference>
<dbReference type="CDD" id="cd07043">
    <property type="entry name" value="STAS_anti-anti-sigma_factors"/>
    <property type="match status" value="1"/>
</dbReference>
<dbReference type="Pfam" id="PF13466">
    <property type="entry name" value="STAS_2"/>
    <property type="match status" value="1"/>
</dbReference>
<dbReference type="AlphaFoldDB" id="A0A918FVZ5"/>
<evidence type="ECO:0000313" key="3">
    <source>
        <dbReference type="EMBL" id="GGR92511.1"/>
    </source>
</evidence>
<proteinExistence type="predicted"/>
<gene>
    <name evidence="3" type="ORF">GCM10010269_34390</name>
</gene>
<dbReference type="RefSeq" id="WP_190150146.1">
    <property type="nucleotide sequence ID" value="NZ_BMTL01000013.1"/>
</dbReference>
<dbReference type="Proteomes" id="UP000606194">
    <property type="component" value="Unassembled WGS sequence"/>
</dbReference>
<dbReference type="InterPro" id="IPR002645">
    <property type="entry name" value="STAS_dom"/>
</dbReference>